<dbReference type="GO" id="GO:0008270">
    <property type="term" value="F:zinc ion binding"/>
    <property type="evidence" value="ECO:0007669"/>
    <property type="project" value="UniProtKB-KW"/>
</dbReference>
<dbReference type="GO" id="GO:0006511">
    <property type="term" value="P:ubiquitin-dependent protein catabolic process"/>
    <property type="evidence" value="ECO:0000318"/>
    <property type="project" value="GO_Central"/>
</dbReference>
<proteinExistence type="inferred from homology"/>
<evidence type="ECO:0000313" key="10">
    <source>
        <dbReference type="Proteomes" id="UP000007241"/>
    </source>
</evidence>
<feature type="domain" description="MYND-type" evidence="8">
    <location>
        <begin position="387"/>
        <end position="428"/>
    </location>
</feature>
<evidence type="ECO:0000256" key="6">
    <source>
        <dbReference type="ARBA" id="ARBA00022833"/>
    </source>
</evidence>
<evidence type="ECO:0000256" key="5">
    <source>
        <dbReference type="ARBA" id="ARBA00022771"/>
    </source>
</evidence>
<dbReference type="HOGENOM" id="CLU_014851_2_0_1"/>
<reference evidence="9 10" key="1">
    <citation type="submission" date="2009-12" db="EMBL/GenBank/DDBJ databases">
        <title>The draft genome of Batrachochytrium dendrobatidis.</title>
        <authorList>
            <consortium name="US DOE Joint Genome Institute (JGI-PGF)"/>
            <person name="Kuo A."/>
            <person name="Salamov A."/>
            <person name="Schmutz J."/>
            <person name="Lucas S."/>
            <person name="Pitluck S."/>
            <person name="Rosenblum E."/>
            <person name="Stajich J."/>
            <person name="Eisen M."/>
            <person name="Grigoriev I.V."/>
        </authorList>
    </citation>
    <scope>NUCLEOTIDE SEQUENCE [LARGE SCALE GENOMIC DNA]</scope>
    <source>
        <strain evidence="10">JAM81 / FGSC 10211</strain>
    </source>
</reference>
<evidence type="ECO:0000259" key="8">
    <source>
        <dbReference type="PROSITE" id="PS50865"/>
    </source>
</evidence>
<name>F4PCU4_BATDJ</name>
<dbReference type="InParanoid" id="F4PCU4"/>
<sequence>MVRQDNIANWSVCQPILVLPGTGISGVFDKRALTTTDSRALNNSLLHLSYLASVSTAKTANLLEQDGGLELVVRILGRLNSHANGTGKNTHGSDLPLIRISFSAALACLSSLAVRGTQSLRLRLLTAGVISALLPLLQSAAAAMQHEQTIAITAHTETDTTVTDHQSIQSPFPLQQLPTGWNDVQAAFHPNNDNAYNFNSNDNANASIHPSADTPSMSMDVDTTLSSHTALPLITMTALALSPIEQTEPVAESSMQGLTDNDPFPTLSPLADSNVTVDPLLARDERRRRSRIHPSAITTDTQSYTAPSVETLCSDDLLLAIKLIAYLSKYYNARHALHTAYSVNIYSLIEPLTNVSVPPDLRKWAIICMRSCFKRSGDANSFRRCSNLKCSKTESHLHEFSKCSRCRRVTYCSKSCQCIAWTMHRCWCMPSESHFTAESTAAQIETTAL</sequence>
<keyword evidence="6" id="KW-0862">Zinc</keyword>
<dbReference type="GO" id="GO:1990304">
    <property type="term" value="C:MUB1-RAD6-UBR2 ubiquitin ligase complex"/>
    <property type="evidence" value="ECO:0000318"/>
    <property type="project" value="GO_Central"/>
</dbReference>
<dbReference type="EMBL" id="GL882894">
    <property type="protein sequence ID" value="EGF76890.1"/>
    <property type="molecule type" value="Genomic_DNA"/>
</dbReference>
<evidence type="ECO:0000256" key="4">
    <source>
        <dbReference type="ARBA" id="ARBA00022723"/>
    </source>
</evidence>
<dbReference type="OMA" id="CVERTHS"/>
<dbReference type="InterPro" id="IPR051664">
    <property type="entry name" value="MYND-type_zinc_finger"/>
</dbReference>
<protein>
    <recommendedName>
        <fullName evidence="8">MYND-type domain-containing protein</fullName>
    </recommendedName>
</protein>
<dbReference type="PROSITE" id="PS50865">
    <property type="entry name" value="ZF_MYND_2"/>
    <property type="match status" value="1"/>
</dbReference>
<keyword evidence="3" id="KW-0963">Cytoplasm</keyword>
<dbReference type="Gene3D" id="1.25.10.10">
    <property type="entry name" value="Leucine-rich Repeat Variant"/>
    <property type="match status" value="1"/>
</dbReference>
<keyword evidence="4" id="KW-0479">Metal-binding</keyword>
<dbReference type="SUPFAM" id="SSF144232">
    <property type="entry name" value="HIT/MYND zinc finger-like"/>
    <property type="match status" value="1"/>
</dbReference>
<organism evidence="9 10">
    <name type="scientific">Batrachochytrium dendrobatidis (strain JAM81 / FGSC 10211)</name>
    <name type="common">Frog chytrid fungus</name>
    <dbReference type="NCBI Taxonomy" id="684364"/>
    <lineage>
        <taxon>Eukaryota</taxon>
        <taxon>Fungi</taxon>
        <taxon>Fungi incertae sedis</taxon>
        <taxon>Chytridiomycota</taxon>
        <taxon>Chytridiomycota incertae sedis</taxon>
        <taxon>Chytridiomycetes</taxon>
        <taxon>Rhizophydiales</taxon>
        <taxon>Rhizophydiales incertae sedis</taxon>
        <taxon>Batrachochytrium</taxon>
    </lineage>
</organism>
<dbReference type="InterPro" id="IPR011989">
    <property type="entry name" value="ARM-like"/>
</dbReference>
<dbReference type="GO" id="GO:0007163">
    <property type="term" value="P:establishment or maintenance of cell polarity"/>
    <property type="evidence" value="ECO:0000318"/>
    <property type="project" value="GO_Central"/>
</dbReference>
<evidence type="ECO:0000313" key="9">
    <source>
        <dbReference type="EMBL" id="EGF76890.1"/>
    </source>
</evidence>
<dbReference type="PANTHER" id="PTHR47442">
    <property type="entry name" value="MYND-TYPE ZINC FINGER PROTEIN MUB1"/>
    <property type="match status" value="1"/>
</dbReference>
<keyword evidence="5 7" id="KW-0863">Zinc-finger</keyword>
<dbReference type="RefSeq" id="XP_006682406.1">
    <property type="nucleotide sequence ID" value="XM_006682343.1"/>
</dbReference>
<dbReference type="AlphaFoldDB" id="F4PCU4"/>
<gene>
    <name evidence="9" type="ORF">BATDEDRAFT_28100</name>
</gene>
<evidence type="ECO:0000256" key="1">
    <source>
        <dbReference type="ARBA" id="ARBA00004496"/>
    </source>
</evidence>
<keyword evidence="10" id="KW-1185">Reference proteome</keyword>
<dbReference type="Gene3D" id="6.10.140.2220">
    <property type="match status" value="1"/>
</dbReference>
<dbReference type="Proteomes" id="UP000007241">
    <property type="component" value="Unassembled WGS sequence"/>
</dbReference>
<comment type="subcellular location">
    <subcellularLocation>
        <location evidence="1">Cytoplasm</location>
    </subcellularLocation>
</comment>
<evidence type="ECO:0000256" key="3">
    <source>
        <dbReference type="ARBA" id="ARBA00022490"/>
    </source>
</evidence>
<dbReference type="GeneID" id="18239506"/>
<dbReference type="GO" id="GO:0005737">
    <property type="term" value="C:cytoplasm"/>
    <property type="evidence" value="ECO:0007669"/>
    <property type="project" value="UniProtKB-SubCell"/>
</dbReference>
<dbReference type="InterPro" id="IPR002893">
    <property type="entry name" value="Znf_MYND"/>
</dbReference>
<evidence type="ECO:0000256" key="7">
    <source>
        <dbReference type="PROSITE-ProRule" id="PRU00134"/>
    </source>
</evidence>
<dbReference type="OrthoDB" id="5594178at2759"/>
<comment type="similarity">
    <text evidence="2">Belongs to the MUB1/samB family.</text>
</comment>
<evidence type="ECO:0000256" key="2">
    <source>
        <dbReference type="ARBA" id="ARBA00010655"/>
    </source>
</evidence>
<dbReference type="PANTHER" id="PTHR47442:SF1">
    <property type="entry name" value="MYND-TYPE ZINC FINGER PROTEIN MUB1"/>
    <property type="match status" value="1"/>
</dbReference>
<accession>F4PCU4</accession>